<organism evidence="5 6">
    <name type="scientific">Shewanella septentrionalis</name>
    <dbReference type="NCBI Taxonomy" id="2952223"/>
    <lineage>
        <taxon>Bacteria</taxon>
        <taxon>Pseudomonadati</taxon>
        <taxon>Pseudomonadota</taxon>
        <taxon>Gammaproteobacteria</taxon>
        <taxon>Alteromonadales</taxon>
        <taxon>Shewanellaceae</taxon>
        <taxon>Shewanella</taxon>
    </lineage>
</organism>
<evidence type="ECO:0000256" key="1">
    <source>
        <dbReference type="ARBA" id="ARBA00022448"/>
    </source>
</evidence>
<keyword evidence="2" id="KW-0547">Nucleotide-binding</keyword>
<dbReference type="GO" id="GO:0016887">
    <property type="term" value="F:ATP hydrolysis activity"/>
    <property type="evidence" value="ECO:0007669"/>
    <property type="project" value="InterPro"/>
</dbReference>
<dbReference type="PROSITE" id="PS50893">
    <property type="entry name" value="ABC_TRANSPORTER_2"/>
    <property type="match status" value="1"/>
</dbReference>
<keyword evidence="6" id="KW-1185">Reference proteome</keyword>
<feature type="domain" description="ABC transporter" evidence="4">
    <location>
        <begin position="20"/>
        <end position="246"/>
    </location>
</feature>
<dbReference type="Pfam" id="PF00005">
    <property type="entry name" value="ABC_tran"/>
    <property type="match status" value="1"/>
</dbReference>
<dbReference type="EMBL" id="JAMTCC010000004">
    <property type="protein sequence ID" value="MCT7944345.1"/>
    <property type="molecule type" value="Genomic_DNA"/>
</dbReference>
<dbReference type="InterPro" id="IPR051782">
    <property type="entry name" value="ABC_Transporter_VariousFunc"/>
</dbReference>
<evidence type="ECO:0000313" key="6">
    <source>
        <dbReference type="Proteomes" id="UP001155604"/>
    </source>
</evidence>
<keyword evidence="1" id="KW-0813">Transport</keyword>
<dbReference type="InterPro" id="IPR003439">
    <property type="entry name" value="ABC_transporter-like_ATP-bd"/>
</dbReference>
<accession>A0A9X3AX62</accession>
<proteinExistence type="predicted"/>
<comment type="caution">
    <text evidence="5">The sequence shown here is derived from an EMBL/GenBank/DDBJ whole genome shotgun (WGS) entry which is preliminary data.</text>
</comment>
<dbReference type="Proteomes" id="UP001155604">
    <property type="component" value="Unassembled WGS sequence"/>
</dbReference>
<sequence length="345" mass="37376">MNQTFTFSTNKPVASADIAVKAINVSKFYNNFKALEDVNFEVLKGQVVALLGHNGAGKSTLLKLILGLLTPTRGQIQVQGHNVGSMNVRLSLSLGYLPENVSFYDNMTALELLGYFAKLKGVALAKVHELLAEFGLEAAKDKRLSTFSKGMRQRLGLAQAILADPQILLLDEPTVGLDPLASAFLYQKIAQLKAKGCAIIISTHELGLVQDQMDRALILGRGRMLASGTLTALRSATRLPNQFFLHSLSHTQRLEVLADPILASCVEMSSPQGLKLTVPQGQKSGVLHHLLQKVPAGDFSVEPPSLQSVFHHYMETVCHSLPQVVSADTTQVTDMAQGVKWEAAV</sequence>
<dbReference type="SUPFAM" id="SSF52540">
    <property type="entry name" value="P-loop containing nucleoside triphosphate hydrolases"/>
    <property type="match status" value="1"/>
</dbReference>
<reference evidence="5" key="1">
    <citation type="journal article" date="2023" name="Int. J. Syst. Evol. Microbiol.">
        <title>&lt;i&gt;Shewanella septentrionalis&lt;/i&gt; sp. nov. and &lt;i&gt;Shewanella holmiensis&lt;/i&gt; sp. nov., isolated from Baltic Sea water and sediments.</title>
        <authorList>
            <person name="Martin-Rodriguez A.J."/>
            <person name="Thorell K."/>
            <person name="Joffre E."/>
            <person name="Jensie-Markopoulos S."/>
            <person name="Moore E.R.B."/>
            <person name="Sjoling A."/>
        </authorList>
    </citation>
    <scope>NUCLEOTIDE SEQUENCE</scope>
    <source>
        <strain evidence="5">SP1W3</strain>
    </source>
</reference>
<dbReference type="RefSeq" id="WP_063883670.1">
    <property type="nucleotide sequence ID" value="NZ_JAMTCC010000004.1"/>
</dbReference>
<dbReference type="PANTHER" id="PTHR42939:SF1">
    <property type="entry name" value="ABC TRANSPORTER ATP-BINDING PROTEIN ALBC-RELATED"/>
    <property type="match status" value="1"/>
</dbReference>
<dbReference type="InterPro" id="IPR027417">
    <property type="entry name" value="P-loop_NTPase"/>
</dbReference>
<dbReference type="SMART" id="SM00382">
    <property type="entry name" value="AAA"/>
    <property type="match status" value="1"/>
</dbReference>
<evidence type="ECO:0000259" key="4">
    <source>
        <dbReference type="PROSITE" id="PS50893"/>
    </source>
</evidence>
<name>A0A9X3AX62_9GAMM</name>
<evidence type="ECO:0000256" key="3">
    <source>
        <dbReference type="ARBA" id="ARBA00022840"/>
    </source>
</evidence>
<dbReference type="InterPro" id="IPR003593">
    <property type="entry name" value="AAA+_ATPase"/>
</dbReference>
<dbReference type="CDD" id="cd03230">
    <property type="entry name" value="ABC_DR_subfamily_A"/>
    <property type="match status" value="1"/>
</dbReference>
<dbReference type="InterPro" id="IPR017871">
    <property type="entry name" value="ABC_transporter-like_CS"/>
</dbReference>
<dbReference type="AlphaFoldDB" id="A0A9X3AX62"/>
<evidence type="ECO:0000313" key="5">
    <source>
        <dbReference type="EMBL" id="MCT7944345.1"/>
    </source>
</evidence>
<protein>
    <submittedName>
        <fullName evidence="5">ABC transporter ATP-binding protein</fullName>
    </submittedName>
</protein>
<gene>
    <name evidence="5" type="ORF">NE536_03060</name>
</gene>
<keyword evidence="3 5" id="KW-0067">ATP-binding</keyword>
<dbReference type="PROSITE" id="PS00211">
    <property type="entry name" value="ABC_TRANSPORTER_1"/>
    <property type="match status" value="1"/>
</dbReference>
<dbReference type="Gene3D" id="3.40.50.300">
    <property type="entry name" value="P-loop containing nucleotide triphosphate hydrolases"/>
    <property type="match status" value="1"/>
</dbReference>
<dbReference type="PANTHER" id="PTHR42939">
    <property type="entry name" value="ABC TRANSPORTER ATP-BINDING PROTEIN ALBC-RELATED"/>
    <property type="match status" value="1"/>
</dbReference>
<evidence type="ECO:0000256" key="2">
    <source>
        <dbReference type="ARBA" id="ARBA00022741"/>
    </source>
</evidence>
<dbReference type="GO" id="GO:0005524">
    <property type="term" value="F:ATP binding"/>
    <property type="evidence" value="ECO:0007669"/>
    <property type="project" value="UniProtKB-KW"/>
</dbReference>